<dbReference type="EC" id="3.1.3.-" evidence="3"/>
<evidence type="ECO:0000256" key="1">
    <source>
        <dbReference type="ARBA" id="ARBA00023152"/>
    </source>
</evidence>
<dbReference type="EMBL" id="JAZBJO010000023">
    <property type="protein sequence ID" value="MEE4596098.1"/>
    <property type="molecule type" value="Genomic_DNA"/>
</dbReference>
<dbReference type="InterPro" id="IPR029033">
    <property type="entry name" value="His_PPase_superfam"/>
</dbReference>
<keyword evidence="3" id="KW-0378">Hydrolase</keyword>
<dbReference type="PROSITE" id="PS00175">
    <property type="entry name" value="PG_MUTASE"/>
    <property type="match status" value="1"/>
</dbReference>
<dbReference type="PANTHER" id="PTHR48100:SF1">
    <property type="entry name" value="HISTIDINE PHOSPHATASE FAMILY PROTEIN-RELATED"/>
    <property type="match status" value="1"/>
</dbReference>
<evidence type="ECO:0000313" key="4">
    <source>
        <dbReference type="Proteomes" id="UP001354709"/>
    </source>
</evidence>
<dbReference type="Proteomes" id="UP001354709">
    <property type="component" value="Unassembled WGS sequence"/>
</dbReference>
<name>A0ABU7Q416_9ACTN</name>
<dbReference type="SMART" id="SM00855">
    <property type="entry name" value="PGAM"/>
    <property type="match status" value="1"/>
</dbReference>
<dbReference type="Pfam" id="PF00300">
    <property type="entry name" value="His_Phos_1"/>
    <property type="match status" value="1"/>
</dbReference>
<evidence type="ECO:0000313" key="3">
    <source>
        <dbReference type="EMBL" id="MEE4596098.1"/>
    </source>
</evidence>
<dbReference type="GO" id="GO:0016787">
    <property type="term" value="F:hydrolase activity"/>
    <property type="evidence" value="ECO:0007669"/>
    <property type="project" value="UniProtKB-KW"/>
</dbReference>
<dbReference type="Gene3D" id="3.40.50.1240">
    <property type="entry name" value="Phosphoglycerate mutase-like"/>
    <property type="match status" value="1"/>
</dbReference>
<comment type="caution">
    <text evidence="3">The sequence shown here is derived from an EMBL/GenBank/DDBJ whole genome shotgun (WGS) entry which is preliminary data.</text>
</comment>
<dbReference type="SUPFAM" id="SSF53254">
    <property type="entry name" value="Phosphoglycerate mutase-like"/>
    <property type="match status" value="1"/>
</dbReference>
<sequence>MPHLLIVRHGETWHNVQRVLSSQRPGPGLNATGHEQADRLAALLRDTPIEAVYSSPLRRALETARILSQGRGAPRIAAELSEVEVGDLEGQTSQGAFDAYHTTLEAWMKGLALDSPLGGSGETARQVLDRGEGFLRRMTASHHSGTILIVTHSTFMRLTLAHLVVNLESAWVSARPVPNTGTVSLTYAPDGAPICLDWCGDQPSDCGLRDAV</sequence>
<dbReference type="PANTHER" id="PTHR48100">
    <property type="entry name" value="BROAD-SPECIFICITY PHOSPHATASE YOR283W-RELATED"/>
    <property type="match status" value="1"/>
</dbReference>
<accession>A0ABU7Q416</accession>
<dbReference type="InterPro" id="IPR050275">
    <property type="entry name" value="PGM_Phosphatase"/>
</dbReference>
<dbReference type="InterPro" id="IPR013078">
    <property type="entry name" value="His_Pase_superF_clade-1"/>
</dbReference>
<dbReference type="InterPro" id="IPR001345">
    <property type="entry name" value="PG/BPGM_mutase_AS"/>
</dbReference>
<reference evidence="3 4" key="1">
    <citation type="submission" date="2023-11" db="EMBL/GenBank/DDBJ databases">
        <title>30 novel species of actinomycetes from the DSMZ collection.</title>
        <authorList>
            <person name="Nouioui I."/>
        </authorList>
    </citation>
    <scope>NUCLEOTIDE SEQUENCE [LARGE SCALE GENOMIC DNA]</scope>
    <source>
        <strain evidence="3 4">DSM 41524</strain>
    </source>
</reference>
<dbReference type="CDD" id="cd07067">
    <property type="entry name" value="HP_PGM_like"/>
    <property type="match status" value="1"/>
</dbReference>
<keyword evidence="1" id="KW-0324">Glycolysis</keyword>
<organism evidence="3 4">
    <name type="scientific">Streptomyces asiaticus subsp. ignotus</name>
    <dbReference type="NCBI Taxonomy" id="3098222"/>
    <lineage>
        <taxon>Bacteria</taxon>
        <taxon>Bacillati</taxon>
        <taxon>Actinomycetota</taxon>
        <taxon>Actinomycetes</taxon>
        <taxon>Kitasatosporales</taxon>
        <taxon>Streptomycetaceae</taxon>
        <taxon>Streptomyces</taxon>
        <taxon>Streptomyces violaceusniger group</taxon>
    </lineage>
</organism>
<keyword evidence="4" id="KW-1185">Reference proteome</keyword>
<gene>
    <name evidence="3" type="ORF">V2J94_30105</name>
</gene>
<protein>
    <submittedName>
        <fullName evidence="3">Histidine phosphatase family protein</fullName>
        <ecNumber evidence="3">3.1.3.-</ecNumber>
    </submittedName>
</protein>
<evidence type="ECO:0000256" key="2">
    <source>
        <dbReference type="ARBA" id="ARBA00023235"/>
    </source>
</evidence>
<keyword evidence="2" id="KW-0413">Isomerase</keyword>
<proteinExistence type="predicted"/>
<dbReference type="RefSeq" id="WP_330812603.1">
    <property type="nucleotide sequence ID" value="NZ_JAZBJO010000023.1"/>
</dbReference>